<organism evidence="1 2">
    <name type="scientific">Panagrolaimus sp. JU765</name>
    <dbReference type="NCBI Taxonomy" id="591449"/>
    <lineage>
        <taxon>Eukaryota</taxon>
        <taxon>Metazoa</taxon>
        <taxon>Ecdysozoa</taxon>
        <taxon>Nematoda</taxon>
        <taxon>Chromadorea</taxon>
        <taxon>Rhabditida</taxon>
        <taxon>Tylenchina</taxon>
        <taxon>Panagrolaimomorpha</taxon>
        <taxon>Panagrolaimoidea</taxon>
        <taxon>Panagrolaimidae</taxon>
        <taxon>Panagrolaimus</taxon>
    </lineage>
</organism>
<proteinExistence type="predicted"/>
<evidence type="ECO:0000313" key="1">
    <source>
        <dbReference type="Proteomes" id="UP000887576"/>
    </source>
</evidence>
<dbReference type="WBParaSite" id="JU765_v2.g16295.t1">
    <property type="protein sequence ID" value="JU765_v2.g16295.t1"/>
    <property type="gene ID" value="JU765_v2.g16295"/>
</dbReference>
<dbReference type="Proteomes" id="UP000887576">
    <property type="component" value="Unplaced"/>
</dbReference>
<evidence type="ECO:0000313" key="2">
    <source>
        <dbReference type="WBParaSite" id="JU765_v2.g16295.t1"/>
    </source>
</evidence>
<name>A0AC34QH92_9BILA</name>
<protein>
    <submittedName>
        <fullName evidence="2">Plexin domain-containing protein 2</fullName>
    </submittedName>
</protein>
<accession>A0AC34QH92</accession>
<sequence length="455" mass="51852">MFWYTLVILYFVRFTSTTELIDYTDSISLNSPQIKTLFVRQKRESDPAQWLPTRPADYEVENESDASNTTTEHTYYNMTIVNGDKKAFEQHYVDMKEWLANKNVSGNSTHDHLHNAYRKAAGIKLKFEFPFYGHKLVNVTIATGGFLYVGDQTHSWLAATQYIAPLMANFDTMSNSSSIIFGDDGNRFVVEWSNVKLRDDPNAGVFSFQASLFANGDIWFVYKDIPISVTNISDANHPCKLGVSDAYLFNHKMKLPNDAQATSKKVIHEYHRISIEREKILSNTVVVLKALPTCLMFNDCNSCANSTLKFFQCTWCQPNEGESGFCSDADGLHRRRQDFVEGYCNRPKKDMCEALPSKPATKAILPDSKSHPDAIVSLSTEAPKSHSTGATPEEKSWSHWKTFLVLFFCLSIVFAFWVYYAYNNPYSWSGQMLIKYRKIYTSPANQVRYSASGHM</sequence>
<reference evidence="2" key="1">
    <citation type="submission" date="2022-11" db="UniProtKB">
        <authorList>
            <consortium name="WormBaseParasite"/>
        </authorList>
    </citation>
    <scope>IDENTIFICATION</scope>
</reference>